<reference evidence="2" key="2">
    <citation type="submission" date="2025-09" db="UniProtKB">
        <authorList>
            <consortium name="Ensembl"/>
        </authorList>
    </citation>
    <scope>IDENTIFICATION</scope>
</reference>
<evidence type="ECO:0000256" key="1">
    <source>
        <dbReference type="SAM" id="Phobius"/>
    </source>
</evidence>
<keyword evidence="3" id="KW-1185">Reference proteome</keyword>
<evidence type="ECO:0000313" key="3">
    <source>
        <dbReference type="Proteomes" id="UP000472276"/>
    </source>
</evidence>
<dbReference type="Proteomes" id="UP000472276">
    <property type="component" value="Unassembled WGS sequence"/>
</dbReference>
<protein>
    <submittedName>
        <fullName evidence="2">Uncharacterized protein</fullName>
    </submittedName>
</protein>
<reference evidence="2" key="1">
    <citation type="submission" date="2025-08" db="UniProtKB">
        <authorList>
            <consortium name="Ensembl"/>
        </authorList>
    </citation>
    <scope>IDENTIFICATION</scope>
</reference>
<organism evidence="2 3">
    <name type="scientific">Oreochromis aureus</name>
    <name type="common">Israeli tilapia</name>
    <name type="synonym">Chromis aureus</name>
    <dbReference type="NCBI Taxonomy" id="47969"/>
    <lineage>
        <taxon>Eukaryota</taxon>
        <taxon>Metazoa</taxon>
        <taxon>Chordata</taxon>
        <taxon>Craniata</taxon>
        <taxon>Vertebrata</taxon>
        <taxon>Euteleostomi</taxon>
        <taxon>Actinopterygii</taxon>
        <taxon>Neopterygii</taxon>
        <taxon>Teleostei</taxon>
        <taxon>Neoteleostei</taxon>
        <taxon>Acanthomorphata</taxon>
        <taxon>Ovalentaria</taxon>
        <taxon>Cichlomorphae</taxon>
        <taxon>Cichliformes</taxon>
        <taxon>Cichlidae</taxon>
        <taxon>African cichlids</taxon>
        <taxon>Pseudocrenilabrinae</taxon>
        <taxon>Oreochromini</taxon>
        <taxon>Oreochromis</taxon>
    </lineage>
</organism>
<name>A0A668TEW7_OREAU</name>
<evidence type="ECO:0000313" key="2">
    <source>
        <dbReference type="Ensembl" id="ENSOABP00000025669.1"/>
    </source>
</evidence>
<feature type="transmembrane region" description="Helical" evidence="1">
    <location>
        <begin position="100"/>
        <end position="125"/>
    </location>
</feature>
<dbReference type="Ensembl" id="ENSOABT00000026412.2">
    <property type="protein sequence ID" value="ENSOABP00000025669.1"/>
    <property type="gene ID" value="ENSOABG00000012193.2"/>
</dbReference>
<keyword evidence="1" id="KW-0812">Transmembrane</keyword>
<sequence length="126" mass="14542">MNVKKQQHCSSITEHFHFLFLLYNHIGVVTLLQEIKCHSLLLEKRCRSNGKDCCLQECDACVVVGRILQAHVKHYFTERTSGLACSRSSVGSCCCLWSDWQGFFCLCLSSWMNLCLLRLFLFLVLF</sequence>
<keyword evidence="1" id="KW-0472">Membrane</keyword>
<dbReference type="AlphaFoldDB" id="A0A668TEW7"/>
<proteinExistence type="predicted"/>
<keyword evidence="1" id="KW-1133">Transmembrane helix</keyword>
<accession>A0A668TEW7</accession>